<dbReference type="InterPro" id="IPR001633">
    <property type="entry name" value="EAL_dom"/>
</dbReference>
<dbReference type="InterPro" id="IPR052155">
    <property type="entry name" value="Biofilm_reg_signaling"/>
</dbReference>
<dbReference type="PROSITE" id="PS50112">
    <property type="entry name" value="PAS"/>
    <property type="match status" value="1"/>
</dbReference>
<comment type="caution">
    <text evidence="5">The sequence shown here is derived from an EMBL/GenBank/DDBJ whole genome shotgun (WGS) entry which is preliminary data.</text>
</comment>
<dbReference type="Gene3D" id="3.30.70.270">
    <property type="match status" value="1"/>
</dbReference>
<dbReference type="InterPro" id="IPR029787">
    <property type="entry name" value="Nucleotide_cyclase"/>
</dbReference>
<evidence type="ECO:0000259" key="3">
    <source>
        <dbReference type="PROSITE" id="PS50883"/>
    </source>
</evidence>
<dbReference type="SMART" id="SM00267">
    <property type="entry name" value="GGDEF"/>
    <property type="match status" value="1"/>
</dbReference>
<dbReference type="Gene3D" id="3.20.20.450">
    <property type="entry name" value="EAL domain"/>
    <property type="match status" value="1"/>
</dbReference>
<organism evidence="5 6">
    <name type="scientific">Enhygromyxa salina</name>
    <dbReference type="NCBI Taxonomy" id="215803"/>
    <lineage>
        <taxon>Bacteria</taxon>
        <taxon>Pseudomonadati</taxon>
        <taxon>Myxococcota</taxon>
        <taxon>Polyangia</taxon>
        <taxon>Nannocystales</taxon>
        <taxon>Nannocystaceae</taxon>
        <taxon>Enhygromyxa</taxon>
    </lineage>
</organism>
<reference evidence="5 6" key="1">
    <citation type="submission" date="2018-03" db="EMBL/GenBank/DDBJ databases">
        <title>Draft Genome Sequences of the Obligatory Marine Myxobacteria Enhygromyxa salina SWB007.</title>
        <authorList>
            <person name="Poehlein A."/>
            <person name="Moghaddam J.A."/>
            <person name="Harms H."/>
            <person name="Alanjari M."/>
            <person name="Koenig G.M."/>
            <person name="Daniel R."/>
            <person name="Schaeberle T.F."/>
        </authorList>
    </citation>
    <scope>NUCLEOTIDE SEQUENCE [LARGE SCALE GENOMIC DNA]</scope>
    <source>
        <strain evidence="5 6">SWB007</strain>
    </source>
</reference>
<feature type="domain" description="GGDEF" evidence="4">
    <location>
        <begin position="295"/>
        <end position="428"/>
    </location>
</feature>
<dbReference type="Proteomes" id="UP000238823">
    <property type="component" value="Unassembled WGS sequence"/>
</dbReference>
<dbReference type="InterPro" id="IPR013655">
    <property type="entry name" value="PAS_fold_3"/>
</dbReference>
<dbReference type="SUPFAM" id="SSF55785">
    <property type="entry name" value="PYP-like sensor domain (PAS domain)"/>
    <property type="match status" value="1"/>
</dbReference>
<dbReference type="SUPFAM" id="SSF55073">
    <property type="entry name" value="Nucleotide cyclase"/>
    <property type="match status" value="1"/>
</dbReference>
<dbReference type="SUPFAM" id="SSF141868">
    <property type="entry name" value="EAL domain-like"/>
    <property type="match status" value="1"/>
</dbReference>
<evidence type="ECO:0000259" key="2">
    <source>
        <dbReference type="PROSITE" id="PS50113"/>
    </source>
</evidence>
<dbReference type="InterPro" id="IPR000160">
    <property type="entry name" value="GGDEF_dom"/>
</dbReference>
<proteinExistence type="predicted"/>
<dbReference type="EMBL" id="PVNL01000135">
    <property type="protein sequence ID" value="PRP96015.1"/>
    <property type="molecule type" value="Genomic_DNA"/>
</dbReference>
<dbReference type="PROSITE" id="PS50113">
    <property type="entry name" value="PAC"/>
    <property type="match status" value="1"/>
</dbReference>
<dbReference type="CDD" id="cd00130">
    <property type="entry name" value="PAS"/>
    <property type="match status" value="1"/>
</dbReference>
<dbReference type="NCBIfam" id="TIGR00229">
    <property type="entry name" value="sensory_box"/>
    <property type="match status" value="1"/>
</dbReference>
<protein>
    <submittedName>
        <fullName evidence="5">Phytochrome-like protein cph2</fullName>
    </submittedName>
</protein>
<name>A0A2S9XT36_9BACT</name>
<dbReference type="Pfam" id="PF08447">
    <property type="entry name" value="PAS_3"/>
    <property type="match status" value="1"/>
</dbReference>
<dbReference type="Gene3D" id="3.30.450.20">
    <property type="entry name" value="PAS domain"/>
    <property type="match status" value="1"/>
</dbReference>
<dbReference type="PANTHER" id="PTHR44757">
    <property type="entry name" value="DIGUANYLATE CYCLASE DGCP"/>
    <property type="match status" value="1"/>
</dbReference>
<dbReference type="AlphaFoldDB" id="A0A2S9XT36"/>
<evidence type="ECO:0000313" key="5">
    <source>
        <dbReference type="EMBL" id="PRP96015.1"/>
    </source>
</evidence>
<dbReference type="SMART" id="SM00052">
    <property type="entry name" value="EAL"/>
    <property type="match status" value="1"/>
</dbReference>
<dbReference type="PROSITE" id="PS50887">
    <property type="entry name" value="GGDEF"/>
    <property type="match status" value="1"/>
</dbReference>
<dbReference type="InterPro" id="IPR000014">
    <property type="entry name" value="PAS"/>
</dbReference>
<dbReference type="InterPro" id="IPR035919">
    <property type="entry name" value="EAL_sf"/>
</dbReference>
<feature type="domain" description="PAS" evidence="1">
    <location>
        <begin position="134"/>
        <end position="206"/>
    </location>
</feature>
<sequence>MVIGDDEICGEVAGLLAALRPPVRVHVAARAETLEQLTAELANVADNPAAILVALDQLDTTNLAWMRRTVANTKLPVIVVVPAHPGQRSALRESAREVGALDCLLRSELSSALLEAALTHARHHNAQNERYLELRERFSLAIQGSRDGMWEWDLERGRVYYSLRWRELLGLRSADVPPTLEAWLARVHPQDIDRLRADLEANVSGQSLIHENEHRIRDGANEWRWVMSRAVVHRTADGRVRRMAGSMTDTSAFRQRERAIRERSRKDTVTKLPDRRVFLERGARAVELSRAHDDYMFVVLMVAVDRIPQIRDSYGIEAADEVVAVMAQRLRGCLRPEDLLFRYSTTKFAILIEDVEDPNTATAVANRIHAVVAAPFEVDGAVNFTTVSIGMTSSAQNYKRVEDVITDVSAATDSARDHGKNRHETYETSMRTESRTMLTLEMAMRRALDANQFQLHYQPLVRLVGENQVSELIGFEALLRWEHPERGRISPADFIPIAEATGLIIPLGRWVIREAIRALQTWHAEFGPFELSVSVNLSAKQIADPLLLETIDAALAETGLPAGHVKLELTESVMMDGAEQVTTLLQDIRSRGIQLWIDDFGTGYSSLGYLHKFPVDGLKIDRSFVSELDGTPASATIVRTILSLAANLGLEVIAEGIETDVQAAQLQALECLCCQGWLFGRPIDAEAVRALLRGP</sequence>
<dbReference type="Pfam" id="PF00563">
    <property type="entry name" value="EAL"/>
    <property type="match status" value="1"/>
</dbReference>
<dbReference type="NCBIfam" id="TIGR00254">
    <property type="entry name" value="GGDEF"/>
    <property type="match status" value="1"/>
</dbReference>
<feature type="domain" description="EAL" evidence="3">
    <location>
        <begin position="437"/>
        <end position="695"/>
    </location>
</feature>
<dbReference type="CDD" id="cd01948">
    <property type="entry name" value="EAL"/>
    <property type="match status" value="1"/>
</dbReference>
<accession>A0A2S9XT36</accession>
<evidence type="ECO:0000313" key="6">
    <source>
        <dbReference type="Proteomes" id="UP000238823"/>
    </source>
</evidence>
<evidence type="ECO:0000259" key="1">
    <source>
        <dbReference type="PROSITE" id="PS50112"/>
    </source>
</evidence>
<dbReference type="InterPro" id="IPR035965">
    <property type="entry name" value="PAS-like_dom_sf"/>
</dbReference>
<dbReference type="SMART" id="SM00091">
    <property type="entry name" value="PAS"/>
    <property type="match status" value="1"/>
</dbReference>
<dbReference type="Pfam" id="PF00990">
    <property type="entry name" value="GGDEF"/>
    <property type="match status" value="1"/>
</dbReference>
<evidence type="ECO:0000259" key="4">
    <source>
        <dbReference type="PROSITE" id="PS50887"/>
    </source>
</evidence>
<dbReference type="InterPro" id="IPR000700">
    <property type="entry name" value="PAS-assoc_C"/>
</dbReference>
<gene>
    <name evidence="5" type="primary">cph2_3</name>
    <name evidence="5" type="ORF">ENSA7_68290</name>
</gene>
<feature type="domain" description="PAC" evidence="2">
    <location>
        <begin position="210"/>
        <end position="262"/>
    </location>
</feature>
<dbReference type="CDD" id="cd01949">
    <property type="entry name" value="GGDEF"/>
    <property type="match status" value="1"/>
</dbReference>
<dbReference type="PROSITE" id="PS50883">
    <property type="entry name" value="EAL"/>
    <property type="match status" value="1"/>
</dbReference>
<dbReference type="PANTHER" id="PTHR44757:SF2">
    <property type="entry name" value="BIOFILM ARCHITECTURE MAINTENANCE PROTEIN MBAA"/>
    <property type="match status" value="1"/>
</dbReference>
<dbReference type="InterPro" id="IPR043128">
    <property type="entry name" value="Rev_trsase/Diguanyl_cyclase"/>
</dbReference>